<dbReference type="Proteomes" id="UP000776276">
    <property type="component" value="Unassembled WGS sequence"/>
</dbReference>
<evidence type="ECO:0000313" key="1">
    <source>
        <dbReference type="EMBL" id="MBU3077560.1"/>
    </source>
</evidence>
<evidence type="ECO:0000313" key="2">
    <source>
        <dbReference type="Proteomes" id="UP000776276"/>
    </source>
</evidence>
<reference evidence="1 2" key="1">
    <citation type="submission" date="2021-06" db="EMBL/GenBank/DDBJ databases">
        <title>Sphingomonas sp. XMGL2, whole genome shotgun sequencing project.</title>
        <authorList>
            <person name="Zhao G."/>
            <person name="Shen L."/>
        </authorList>
    </citation>
    <scope>NUCLEOTIDE SEQUENCE [LARGE SCALE GENOMIC DNA]</scope>
    <source>
        <strain evidence="1 2">XMGL2</strain>
    </source>
</reference>
<comment type="caution">
    <text evidence="1">The sequence shown here is derived from an EMBL/GenBank/DDBJ whole genome shotgun (WGS) entry which is preliminary data.</text>
</comment>
<proteinExistence type="predicted"/>
<sequence length="71" mass="7964">MSLPAPTGYSDEELWACAASLLQRWGAHTGQFLADRILLVPVDDRNQLLAWMSIEQRVQELSGLPPPPRLH</sequence>
<organism evidence="1 2">
    <name type="scientific">Sphingomonas quercus</name>
    <dbReference type="NCBI Taxonomy" id="2842451"/>
    <lineage>
        <taxon>Bacteria</taxon>
        <taxon>Pseudomonadati</taxon>
        <taxon>Pseudomonadota</taxon>
        <taxon>Alphaproteobacteria</taxon>
        <taxon>Sphingomonadales</taxon>
        <taxon>Sphingomonadaceae</taxon>
        <taxon>Sphingomonas</taxon>
    </lineage>
</organism>
<gene>
    <name evidence="1" type="ORF">KOF26_06730</name>
</gene>
<dbReference type="EMBL" id="JAHKRT010000003">
    <property type="protein sequence ID" value="MBU3077560.1"/>
    <property type="molecule type" value="Genomic_DNA"/>
</dbReference>
<dbReference type="RefSeq" id="WP_216322210.1">
    <property type="nucleotide sequence ID" value="NZ_JAHKRT010000003.1"/>
</dbReference>
<protein>
    <submittedName>
        <fullName evidence="1">Uncharacterized protein</fullName>
    </submittedName>
</protein>
<accession>A0ABS6BK14</accession>
<name>A0ABS6BK14_9SPHN</name>
<keyword evidence="2" id="KW-1185">Reference proteome</keyword>